<dbReference type="PRINTS" id="PR00109">
    <property type="entry name" value="TYRKINASE"/>
</dbReference>
<sequence length="1238" mass="137794">MSFPQSFSTTADNPPIENSPSSATVRLSTSPTMVQRSRSISFQREAELSRSRTLTESNTFTQSTPTINSVPQQQRQSRMPSPPSMMSHSVSIATLLMSSMRSRSRSRSRAPEGDRPLSVVEKHATSTGWLGKACEYIRPWGDTEGGDEDSEIPVEQKKAFSQTKEAVCNTLKRITGMKTETVLAIVGGTLTVLNCIPFPALQSVTETLIAIWENVKLVAMNRLAFLRLTQTCTTILDSIHQEIEGSGVTQELAGPIAVLERSFESFLSLIRTEVQTPFLMRYLRRDDTAKAIAACNDSLMRALTLFAVTIQIRTYKAVCANSQIRPGERLLEDLTQPASKSGLDSPDRRASVPDGLPSSSSHKSLAATSSIKMSYSTDDLTASSPKVVPALHQIQASQIDEDSKQDLDDLRRLMKKALETGSDAALLNFLQIAHEEMPEAIKTLQRMLEKHTSPLASEQAEDSSFIGDTLHQEFLESGIDALRRMSAGNGFEMNLPFWTITKYEVQKIQRIGMGFFSEVYKGLWRGRIVAIKTLSEVTPAALFIREIKVWKSLDHPNVLKLYGASSATGQHPWFFVSPYMKHGTLVQFLKRIAMHQGEYDHTMRSQLGTIVENLPTSRSRSSFGRVCRVLKAGDMYRMMQEVAKGMEYLHEEGILHGDLKAANILVDDHCRCVIADFGQSEMKSEVCRITGASLMTGTLRWKAPELMDGSSTMSMASDVYAYAILSVEILTMGEMPWAHNDDDAVRYFVLEKGKRPNIPHDFPSPLLQELLDECWHIDPGRRISFVEVVSRLQVLRDEAGACYDPSTAHTYSEYHDELVTSPTMSPRGFYGRPTSGSLRRIPVAQVLRIFVAPSLTSHSGYSETFGSSEYIALPSPQQIDFLRMEETVPTSNANGPVKITMPEPVHYLPDLTVRRKTLRLDDSFVKEDEEVLESSTSTDDSLYSDATAKIDDDRRCDSPPPLNLSAAEARHERRYRLLLEHEFNPSLTLALWHPTLVQVGDVGYLSKPTGTFVVLFNALKPQKTSGGRTGGMPSVAGYGSVSKSSLRLEKRNVAQKGLDVFSGLLRLRGGKGAGDGLPILRRQSFRLRSGHKSAFMYTESADYQYLKKLDAPRAWLQANVDTILSLYGREHSLQKEDIFLAISTLQVQNYALFVSHRHPESQAQFNVFSSPKKGQPWGMFTMDASTVNARLHGPLYEEPMQEEYDCASKVSLVGDPTKSVLVGKLRFRPDSVHPTSAK</sequence>
<dbReference type="PROSITE" id="PS00108">
    <property type="entry name" value="PROTEIN_KINASE_ST"/>
    <property type="match status" value="1"/>
</dbReference>
<dbReference type="PANTHER" id="PTHR44329">
    <property type="entry name" value="SERINE/THREONINE-PROTEIN KINASE TNNI3K-RELATED"/>
    <property type="match status" value="1"/>
</dbReference>
<keyword evidence="1" id="KW-0808">Transferase</keyword>
<feature type="region of interest" description="Disordered" evidence="5">
    <location>
        <begin position="330"/>
        <end position="365"/>
    </location>
</feature>
<dbReference type="OrthoDB" id="1668230at2759"/>
<dbReference type="GO" id="GO:0005524">
    <property type="term" value="F:ATP binding"/>
    <property type="evidence" value="ECO:0007669"/>
    <property type="project" value="UniProtKB-UniRule"/>
</dbReference>
<evidence type="ECO:0000256" key="4">
    <source>
        <dbReference type="PROSITE-ProRule" id="PRU10141"/>
    </source>
</evidence>
<keyword evidence="3 4" id="KW-0067">ATP-binding</keyword>
<dbReference type="InterPro" id="IPR001245">
    <property type="entry name" value="Ser-Thr/Tyr_kinase_cat_dom"/>
</dbReference>
<dbReference type="Pfam" id="PF07714">
    <property type="entry name" value="PK_Tyr_Ser-Thr"/>
    <property type="match status" value="1"/>
</dbReference>
<keyword evidence="8" id="KW-1185">Reference proteome</keyword>
<organism evidence="7 8">
    <name type="scientific">Panaeolus cyanescens</name>
    <dbReference type="NCBI Taxonomy" id="181874"/>
    <lineage>
        <taxon>Eukaryota</taxon>
        <taxon>Fungi</taxon>
        <taxon>Dikarya</taxon>
        <taxon>Basidiomycota</taxon>
        <taxon>Agaricomycotina</taxon>
        <taxon>Agaricomycetes</taxon>
        <taxon>Agaricomycetidae</taxon>
        <taxon>Agaricales</taxon>
        <taxon>Agaricineae</taxon>
        <taxon>Galeropsidaceae</taxon>
        <taxon>Panaeolus</taxon>
    </lineage>
</organism>
<dbReference type="Gene3D" id="1.10.510.10">
    <property type="entry name" value="Transferase(Phosphotransferase) domain 1"/>
    <property type="match status" value="1"/>
</dbReference>
<protein>
    <recommendedName>
        <fullName evidence="6">Protein kinase domain-containing protein</fullName>
    </recommendedName>
</protein>
<dbReference type="Gene3D" id="3.30.200.20">
    <property type="entry name" value="Phosphorylase Kinase, domain 1"/>
    <property type="match status" value="1"/>
</dbReference>
<feature type="binding site" evidence="4">
    <location>
        <position position="532"/>
    </location>
    <ligand>
        <name>ATP</name>
        <dbReference type="ChEBI" id="CHEBI:30616"/>
    </ligand>
</feature>
<dbReference type="CDD" id="cd21037">
    <property type="entry name" value="MLKL_NTD"/>
    <property type="match status" value="1"/>
</dbReference>
<accession>A0A409VGR6</accession>
<dbReference type="InterPro" id="IPR059179">
    <property type="entry name" value="MLKL-like_MCAfunc"/>
</dbReference>
<proteinExistence type="predicted"/>
<dbReference type="InterPro" id="IPR008271">
    <property type="entry name" value="Ser/Thr_kinase_AS"/>
</dbReference>
<evidence type="ECO:0000256" key="5">
    <source>
        <dbReference type="SAM" id="MobiDB-lite"/>
    </source>
</evidence>
<dbReference type="AlphaFoldDB" id="A0A409VGR6"/>
<keyword evidence="2 4" id="KW-0547">Nucleotide-binding</keyword>
<evidence type="ECO:0000313" key="7">
    <source>
        <dbReference type="EMBL" id="PPQ65454.1"/>
    </source>
</evidence>
<comment type="caution">
    <text evidence="7">The sequence shown here is derived from an EMBL/GenBank/DDBJ whole genome shotgun (WGS) entry which is preliminary data.</text>
</comment>
<evidence type="ECO:0000256" key="1">
    <source>
        <dbReference type="ARBA" id="ARBA00022527"/>
    </source>
</evidence>
<dbReference type="PROSITE" id="PS50011">
    <property type="entry name" value="PROTEIN_KINASE_DOM"/>
    <property type="match status" value="1"/>
</dbReference>
<dbReference type="InterPro" id="IPR051681">
    <property type="entry name" value="Ser/Thr_Kinases-Pseudokinases"/>
</dbReference>
<feature type="compositionally biased region" description="Polar residues" evidence="5">
    <location>
        <begin position="51"/>
        <end position="68"/>
    </location>
</feature>
<evidence type="ECO:0000256" key="2">
    <source>
        <dbReference type="ARBA" id="ARBA00022741"/>
    </source>
</evidence>
<evidence type="ECO:0000313" key="8">
    <source>
        <dbReference type="Proteomes" id="UP000284842"/>
    </source>
</evidence>
<dbReference type="InterPro" id="IPR000719">
    <property type="entry name" value="Prot_kinase_dom"/>
</dbReference>
<evidence type="ECO:0000256" key="3">
    <source>
        <dbReference type="ARBA" id="ARBA00022840"/>
    </source>
</evidence>
<dbReference type="GO" id="GO:0004674">
    <property type="term" value="F:protein serine/threonine kinase activity"/>
    <property type="evidence" value="ECO:0007669"/>
    <property type="project" value="UniProtKB-KW"/>
</dbReference>
<feature type="region of interest" description="Disordered" evidence="5">
    <location>
        <begin position="99"/>
        <end position="119"/>
    </location>
</feature>
<feature type="compositionally biased region" description="Basic and acidic residues" evidence="5">
    <location>
        <begin position="109"/>
        <end position="119"/>
    </location>
</feature>
<feature type="compositionally biased region" description="Polar residues" evidence="5">
    <location>
        <begin position="1"/>
        <end position="42"/>
    </location>
</feature>
<keyword evidence="1" id="KW-0723">Serine/threonine-protein kinase</keyword>
<dbReference type="SMART" id="SM00220">
    <property type="entry name" value="S_TKc"/>
    <property type="match status" value="1"/>
</dbReference>
<dbReference type="InterPro" id="IPR011009">
    <property type="entry name" value="Kinase-like_dom_sf"/>
</dbReference>
<feature type="region of interest" description="Disordered" evidence="5">
    <location>
        <begin position="1"/>
        <end position="87"/>
    </location>
</feature>
<name>A0A409VGR6_9AGAR</name>
<dbReference type="InterPro" id="IPR017441">
    <property type="entry name" value="Protein_kinase_ATP_BS"/>
</dbReference>
<dbReference type="PROSITE" id="PS00107">
    <property type="entry name" value="PROTEIN_KINASE_ATP"/>
    <property type="match status" value="1"/>
</dbReference>
<feature type="compositionally biased region" description="Low complexity" evidence="5">
    <location>
        <begin position="69"/>
        <end position="87"/>
    </location>
</feature>
<dbReference type="STRING" id="181874.A0A409VGR6"/>
<feature type="domain" description="Protein kinase" evidence="6">
    <location>
        <begin position="505"/>
        <end position="795"/>
    </location>
</feature>
<dbReference type="InParanoid" id="A0A409VGR6"/>
<dbReference type="EMBL" id="NHTK01006065">
    <property type="protein sequence ID" value="PPQ65454.1"/>
    <property type="molecule type" value="Genomic_DNA"/>
</dbReference>
<dbReference type="Proteomes" id="UP000284842">
    <property type="component" value="Unassembled WGS sequence"/>
</dbReference>
<reference evidence="7 8" key="1">
    <citation type="journal article" date="2018" name="Evol. Lett.">
        <title>Horizontal gene cluster transfer increased hallucinogenic mushroom diversity.</title>
        <authorList>
            <person name="Reynolds H.T."/>
            <person name="Vijayakumar V."/>
            <person name="Gluck-Thaler E."/>
            <person name="Korotkin H.B."/>
            <person name="Matheny P.B."/>
            <person name="Slot J.C."/>
        </authorList>
    </citation>
    <scope>NUCLEOTIDE SEQUENCE [LARGE SCALE GENOMIC DNA]</scope>
    <source>
        <strain evidence="7 8">2629</strain>
    </source>
</reference>
<dbReference type="SUPFAM" id="SSF56112">
    <property type="entry name" value="Protein kinase-like (PK-like)"/>
    <property type="match status" value="1"/>
</dbReference>
<gene>
    <name evidence="7" type="ORF">CVT24_010785</name>
</gene>
<keyword evidence="1" id="KW-0418">Kinase</keyword>
<evidence type="ECO:0000259" key="6">
    <source>
        <dbReference type="PROSITE" id="PS50011"/>
    </source>
</evidence>